<keyword evidence="3" id="KW-0540">Nuclease</keyword>
<reference evidence="4" key="1">
    <citation type="journal article" date="2019" name="Int. J. Syst. Evol. Microbiol.">
        <title>The Global Catalogue of Microorganisms (GCM) 10K type strain sequencing project: providing services to taxonomists for standard genome sequencing and annotation.</title>
        <authorList>
            <consortium name="The Broad Institute Genomics Platform"/>
            <consortium name="The Broad Institute Genome Sequencing Center for Infectious Disease"/>
            <person name="Wu L."/>
            <person name="Ma J."/>
        </authorList>
    </citation>
    <scope>NUCLEOTIDE SEQUENCE [LARGE SCALE GENOMIC DNA]</scope>
    <source>
        <strain evidence="4">KCTC 33576</strain>
    </source>
</reference>
<accession>A0ABW5XE28</accession>
<evidence type="ECO:0000313" key="3">
    <source>
        <dbReference type="EMBL" id="MFD2840741.1"/>
    </source>
</evidence>
<dbReference type="EMBL" id="JBHUOP010000003">
    <property type="protein sequence ID" value="MFD2840741.1"/>
    <property type="molecule type" value="Genomic_DNA"/>
</dbReference>
<dbReference type="InterPro" id="IPR011089">
    <property type="entry name" value="GmrSD_C"/>
</dbReference>
<feature type="domain" description="GmrSD restriction endonucleases C-terminal" evidence="2">
    <location>
        <begin position="149"/>
        <end position="287"/>
    </location>
</feature>
<feature type="region of interest" description="Disordered" evidence="1">
    <location>
        <begin position="304"/>
        <end position="352"/>
    </location>
</feature>
<dbReference type="Proteomes" id="UP001597391">
    <property type="component" value="Unassembled WGS sequence"/>
</dbReference>
<protein>
    <submittedName>
        <fullName evidence="3">HNH endonuclease family protein</fullName>
    </submittedName>
</protein>
<dbReference type="PANTHER" id="PTHR24094:SF15">
    <property type="entry name" value="AMP-DEPENDENT SYNTHETASE_LIGASE DOMAIN-CONTAINING PROTEIN-RELATED"/>
    <property type="match status" value="1"/>
</dbReference>
<organism evidence="3 4">
    <name type="scientific">Populibacterium corticicola</name>
    <dbReference type="NCBI Taxonomy" id="1812826"/>
    <lineage>
        <taxon>Bacteria</taxon>
        <taxon>Bacillati</taxon>
        <taxon>Actinomycetota</taxon>
        <taxon>Actinomycetes</taxon>
        <taxon>Micrococcales</taxon>
        <taxon>Jonesiaceae</taxon>
        <taxon>Populibacterium</taxon>
    </lineage>
</organism>
<keyword evidence="3" id="KW-0378">Hydrolase</keyword>
<dbReference type="RefSeq" id="WP_377466620.1">
    <property type="nucleotide sequence ID" value="NZ_JBHUOP010000003.1"/>
</dbReference>
<keyword evidence="4" id="KW-1185">Reference proteome</keyword>
<dbReference type="Pfam" id="PF07510">
    <property type="entry name" value="GmrSD_C"/>
    <property type="match status" value="1"/>
</dbReference>
<name>A0ABW5XE28_9MICO</name>
<evidence type="ECO:0000256" key="1">
    <source>
        <dbReference type="SAM" id="MobiDB-lite"/>
    </source>
</evidence>
<gene>
    <name evidence="3" type="ORF">ACFSYH_09170</name>
</gene>
<dbReference type="PANTHER" id="PTHR24094">
    <property type="entry name" value="SECRETED PROTEIN"/>
    <property type="match status" value="1"/>
</dbReference>
<dbReference type="GO" id="GO:0004519">
    <property type="term" value="F:endonuclease activity"/>
    <property type="evidence" value="ECO:0007669"/>
    <property type="project" value="UniProtKB-KW"/>
</dbReference>
<sequence>MTTPRRNGRTTNQPNRRQSNIATMHLIHRAADTTLMRFSFRRVPLFALLLTLIAAPVHAAGGVVSPARELGAIGVGAGQGLNVVEQVRTAATRAAFATVPDTAAGQSATYEAALAKLDTLAVRGRAPKTGYSRDEFGKRWDDRDRNGCDTRNDILRRDLSDLKHKPNTNKCVITVGVLDDPFTGSRMEFNRAEDAAGVQIDHVVALSDAWQKGAQQLSMGERTDFANDPLNLLAVKGSENQKKGDSDAATWLPSNRSFRCQYVATQVDVKAKYNLWVTIAEKHTIARILSGCSGEIPAFAEVPPLSEAGDEDTSAASQKADTSAKNTNKKSSKDHSAGVAPASKTECPDYAPVKGNQGSNGWKYHIPGGRWYNITHPEQCFVTGEDAEAAGYEYAKNQ</sequence>
<comment type="caution">
    <text evidence="3">The sequence shown here is derived from an EMBL/GenBank/DDBJ whole genome shotgun (WGS) entry which is preliminary data.</text>
</comment>
<keyword evidence="3" id="KW-0255">Endonuclease</keyword>
<proteinExistence type="predicted"/>
<evidence type="ECO:0000259" key="2">
    <source>
        <dbReference type="Pfam" id="PF07510"/>
    </source>
</evidence>
<evidence type="ECO:0000313" key="4">
    <source>
        <dbReference type="Proteomes" id="UP001597391"/>
    </source>
</evidence>